<sequence length="240" mass="26528">MVKSSMLVLCGVFMVLHFTDALSIDKDVGWNLAPQGCGVLSTGADGMVIAHISAGSSADGPDVQIGVIEMNDQKVQWRSNFMRLRTGSEFVVANEIYEVSSIKVLPPRPAPDPGNSRMPGADCAEGQSYLTVRDTKRQVLNNDQQAVILPAQPAMGLWVGESQCAMAVRVVSLKEGQQLVDLEWHEESLVPWKTCGKWKSTSGLLKVNDVLDMHEYGRFRIKMILPKTENHPTWVVFMRD</sequence>
<evidence type="ECO:0000313" key="2">
    <source>
        <dbReference type="Proteomes" id="UP000254258"/>
    </source>
</evidence>
<evidence type="ECO:0000313" key="1">
    <source>
        <dbReference type="EMBL" id="RDS83693.1"/>
    </source>
</evidence>
<comment type="caution">
    <text evidence="1">The sequence shown here is derived from an EMBL/GenBank/DDBJ whole genome shotgun (WGS) entry which is preliminary data.</text>
</comment>
<dbReference type="RefSeq" id="WP_147293222.1">
    <property type="nucleotide sequence ID" value="NZ_QRBE01000002.1"/>
</dbReference>
<protein>
    <submittedName>
        <fullName evidence="1">Uncharacterized protein</fullName>
    </submittedName>
</protein>
<dbReference type="AlphaFoldDB" id="A0A370X5J7"/>
<dbReference type="Proteomes" id="UP000254258">
    <property type="component" value="Unassembled WGS sequence"/>
</dbReference>
<organism evidence="1 2">
    <name type="scientific">Dyella monticola</name>
    <dbReference type="NCBI Taxonomy" id="1927958"/>
    <lineage>
        <taxon>Bacteria</taxon>
        <taxon>Pseudomonadati</taxon>
        <taxon>Pseudomonadota</taxon>
        <taxon>Gammaproteobacteria</taxon>
        <taxon>Lysobacterales</taxon>
        <taxon>Rhodanobacteraceae</taxon>
        <taxon>Dyella</taxon>
    </lineage>
</organism>
<accession>A0A370X5J7</accession>
<keyword evidence="2" id="KW-1185">Reference proteome</keyword>
<gene>
    <name evidence="1" type="ORF">DWU98_05040</name>
</gene>
<dbReference type="EMBL" id="QRBE01000002">
    <property type="protein sequence ID" value="RDS83693.1"/>
    <property type="molecule type" value="Genomic_DNA"/>
</dbReference>
<name>A0A370X5J7_9GAMM</name>
<reference evidence="1 2" key="1">
    <citation type="submission" date="2018-07" db="EMBL/GenBank/DDBJ databases">
        <title>Dyella monticola sp. nov. and Dyella psychrodurans sp. nov. isolated from monsoon evergreen broad-leaved forest soil of Dinghu Mountain, China.</title>
        <authorList>
            <person name="Gao Z."/>
            <person name="Qiu L."/>
        </authorList>
    </citation>
    <scope>NUCLEOTIDE SEQUENCE [LARGE SCALE GENOMIC DNA]</scope>
    <source>
        <strain evidence="1 2">4G-K06</strain>
    </source>
</reference>
<proteinExistence type="predicted"/>